<name>A0ABQ3SMV7_9ACTN</name>
<evidence type="ECO:0000313" key="6">
    <source>
        <dbReference type="Proteomes" id="UP000613974"/>
    </source>
</evidence>
<evidence type="ECO:0000259" key="3">
    <source>
        <dbReference type="Pfam" id="PF06722"/>
    </source>
</evidence>
<dbReference type="Gene3D" id="3.40.50.2000">
    <property type="entry name" value="Glycogen Phosphorylase B"/>
    <property type="match status" value="2"/>
</dbReference>
<reference evidence="6" key="1">
    <citation type="submission" date="2023-07" db="EMBL/GenBank/DDBJ databases">
        <title>Whole genome shotgun sequence of Streptomyces nojiriensis NBRC 13794.</title>
        <authorList>
            <person name="Komaki H."/>
            <person name="Tamura T."/>
        </authorList>
    </citation>
    <scope>NUCLEOTIDE SEQUENCE [LARGE SCALE GENOMIC DNA]</scope>
    <source>
        <strain evidence="6">NBRC 13794</strain>
    </source>
</reference>
<keyword evidence="1" id="KW-0808">Transferase</keyword>
<accession>A0ABQ3SMV7</accession>
<gene>
    <name evidence="5" type="ORF">Snoj_33890</name>
</gene>
<dbReference type="PANTHER" id="PTHR48050">
    <property type="entry name" value="STEROL 3-BETA-GLUCOSYLTRANSFERASE"/>
    <property type="match status" value="1"/>
</dbReference>
<dbReference type="Proteomes" id="UP000613974">
    <property type="component" value="Unassembled WGS sequence"/>
</dbReference>
<feature type="domain" description="Methyltransferase" evidence="4">
    <location>
        <begin position="447"/>
        <end position="552"/>
    </location>
</feature>
<feature type="domain" description="Erythromycin biosynthesis protein CIII-like C-terminal" evidence="3">
    <location>
        <begin position="301"/>
        <end position="377"/>
    </location>
</feature>
<dbReference type="SUPFAM" id="SSF53335">
    <property type="entry name" value="S-adenosyl-L-methionine-dependent methyltransferases"/>
    <property type="match status" value="1"/>
</dbReference>
<evidence type="ECO:0000259" key="2">
    <source>
        <dbReference type="Pfam" id="PF03033"/>
    </source>
</evidence>
<proteinExistence type="predicted"/>
<evidence type="ECO:0000313" key="5">
    <source>
        <dbReference type="EMBL" id="GHI69471.1"/>
    </source>
</evidence>
<dbReference type="Pfam" id="PF06722">
    <property type="entry name" value="EryCIII-like_C"/>
    <property type="match status" value="1"/>
</dbReference>
<organism evidence="5 6">
    <name type="scientific">Streptomyces nojiriensis</name>
    <dbReference type="NCBI Taxonomy" id="66374"/>
    <lineage>
        <taxon>Bacteria</taxon>
        <taxon>Bacillati</taxon>
        <taxon>Actinomycetota</taxon>
        <taxon>Actinomycetes</taxon>
        <taxon>Kitasatosporales</taxon>
        <taxon>Streptomycetaceae</taxon>
        <taxon>Streptomyces</taxon>
    </lineage>
</organism>
<dbReference type="SUPFAM" id="SSF53756">
    <property type="entry name" value="UDP-Glycosyltransferase/glycogen phosphorylase"/>
    <property type="match status" value="1"/>
</dbReference>
<dbReference type="InterPro" id="IPR025714">
    <property type="entry name" value="Methyltranfer_dom"/>
</dbReference>
<dbReference type="InterPro" id="IPR002213">
    <property type="entry name" value="UDP_glucos_trans"/>
</dbReference>
<dbReference type="Gene3D" id="3.40.50.150">
    <property type="entry name" value="Vaccinia Virus protein VP39"/>
    <property type="match status" value="1"/>
</dbReference>
<dbReference type="CDD" id="cd02440">
    <property type="entry name" value="AdoMet_MTases"/>
    <property type="match status" value="1"/>
</dbReference>
<dbReference type="Pfam" id="PF13847">
    <property type="entry name" value="Methyltransf_31"/>
    <property type="match status" value="1"/>
</dbReference>
<dbReference type="InterPro" id="IPR029063">
    <property type="entry name" value="SAM-dependent_MTases_sf"/>
</dbReference>
<keyword evidence="6" id="KW-1185">Reference proteome</keyword>
<feature type="domain" description="Glycosyltransferase family 28 N-terminal" evidence="2">
    <location>
        <begin position="3"/>
        <end position="133"/>
    </location>
</feature>
<comment type="caution">
    <text evidence="5">The sequence shown here is derived from an EMBL/GenBank/DDBJ whole genome shotgun (WGS) entry which is preliminary data.</text>
</comment>
<dbReference type="InterPro" id="IPR050426">
    <property type="entry name" value="Glycosyltransferase_28"/>
</dbReference>
<sequence length="655" mass="69357">MRVLLMAYGSRGDIEPMAGLGVQLRALGADVRVCAPPDFADFLDGVGLPLVPIGSPVREIVKGAVTGKTPMPAAGLPERAAAMLAMTYEAVVPAAEGCDVMVATGLLPAAAGARLAAEKLGIPYRFVAYFPAYLPSPHHPPFERPGRPFPPGVTDNQALWDLDIETMNVLFGVGLNTHRASIGLPPVDHFRDYVLTDRPWLAADPVLSPWQEPADLDVVQTGAWIRSDERPLPADLEAFLDAGTPPVYVGFGSIPVRNAEDVARAAIEAVRAQGRRVLVAQGWADLALIDDRDDCFAIGEVNQQALFRRVAAVVHHGGAGTTTTAARAGAPQVVVPQMADQPYWAGRVAELGIGAAHDGPTPTFESLSAALGIALTPETEARAKAVADTIRTDGTAVAAKLLLDSESAAPMSREQISAIAHADHPIKSPLADESVSRLLERGLPRGDERVLDLGCGTAEWLLRALETRPQLHAEGVDVSEVALAQARQAAGTRGVDERLVLHQQAAADFVSARPFDLVISVGAAHAFGGLLPTLAAARGHLAPGGRVLIGESFWDRAPSPEAVEMFGELADLASTVDQVVADGWTPVHAHVSTRGELDAYEWACWGSLAAWALDHPDDPAAAQALETATAARSEWLHVYRDSFGFLCLVLRRTSD</sequence>
<dbReference type="PANTHER" id="PTHR48050:SF13">
    <property type="entry name" value="STEROL 3-BETA-GLUCOSYLTRANSFERASE UGT80A2"/>
    <property type="match status" value="1"/>
</dbReference>
<dbReference type="EMBL" id="BNEC01000005">
    <property type="protein sequence ID" value="GHI69471.1"/>
    <property type="molecule type" value="Genomic_DNA"/>
</dbReference>
<dbReference type="CDD" id="cd03784">
    <property type="entry name" value="GT1_Gtf-like"/>
    <property type="match status" value="1"/>
</dbReference>
<evidence type="ECO:0000256" key="1">
    <source>
        <dbReference type="ARBA" id="ARBA00022679"/>
    </source>
</evidence>
<dbReference type="InterPro" id="IPR004276">
    <property type="entry name" value="GlycoTrans_28_N"/>
</dbReference>
<protein>
    <recommendedName>
        <fullName evidence="7">Methyltransferase domain-containing protein</fullName>
    </recommendedName>
</protein>
<dbReference type="Pfam" id="PF03033">
    <property type="entry name" value="Glyco_transf_28"/>
    <property type="match status" value="1"/>
</dbReference>
<evidence type="ECO:0000259" key="4">
    <source>
        <dbReference type="Pfam" id="PF13847"/>
    </source>
</evidence>
<evidence type="ECO:0008006" key="7">
    <source>
        <dbReference type="Google" id="ProtNLM"/>
    </source>
</evidence>
<dbReference type="InterPro" id="IPR010610">
    <property type="entry name" value="EryCIII-like_C"/>
</dbReference>